<dbReference type="GO" id="GO:0009062">
    <property type="term" value="P:fatty acid catabolic process"/>
    <property type="evidence" value="ECO:0007669"/>
    <property type="project" value="TreeGrafter"/>
</dbReference>
<dbReference type="InterPro" id="IPR042171">
    <property type="entry name" value="Acyl-CoA_hotdog"/>
</dbReference>
<reference evidence="11 12" key="1">
    <citation type="journal article" date="2018" name="Int. J. Syst. Bacteriol.">
        <title>Oceaniradius stylonemae gen. nov., sp. nov., isolated from a red alga, Stylonema cornu-cervi.</title>
        <authorList>
            <person name="Jeong S."/>
        </authorList>
    </citation>
    <scope>NUCLEOTIDE SEQUENCE [LARGE SCALE GENOMIC DNA]</scope>
    <source>
        <strain evidence="11 12">StC1</strain>
    </source>
</reference>
<evidence type="ECO:0000256" key="2">
    <source>
        <dbReference type="ARBA" id="ARBA00011881"/>
    </source>
</evidence>
<dbReference type="CDD" id="cd03444">
    <property type="entry name" value="Thioesterase_II_repeat1"/>
    <property type="match status" value="1"/>
</dbReference>
<dbReference type="Pfam" id="PF13622">
    <property type="entry name" value="4HBT_3"/>
    <property type="match status" value="1"/>
</dbReference>
<dbReference type="InterPro" id="IPR029069">
    <property type="entry name" value="HotDog_dom_sf"/>
</dbReference>
<dbReference type="InterPro" id="IPR003703">
    <property type="entry name" value="Acyl_CoA_thio"/>
</dbReference>
<dbReference type="InterPro" id="IPR049449">
    <property type="entry name" value="TesB_ACOT8-like_N"/>
</dbReference>
<feature type="domain" description="Acyl-CoA thioesterase-like N-terminal HotDog" evidence="10">
    <location>
        <begin position="30"/>
        <end position="109"/>
    </location>
</feature>
<evidence type="ECO:0000256" key="1">
    <source>
        <dbReference type="ARBA" id="ARBA00006538"/>
    </source>
</evidence>
<dbReference type="Gene3D" id="2.40.160.210">
    <property type="entry name" value="Acyl-CoA thioesterase, double hotdog domain"/>
    <property type="match status" value="1"/>
</dbReference>
<evidence type="ECO:0000256" key="5">
    <source>
        <dbReference type="ARBA" id="ARBA00038894"/>
    </source>
</evidence>
<evidence type="ECO:0000256" key="8">
    <source>
        <dbReference type="ARBA" id="ARBA00079653"/>
    </source>
</evidence>
<evidence type="ECO:0000256" key="4">
    <source>
        <dbReference type="ARBA" id="ARBA00023098"/>
    </source>
</evidence>
<keyword evidence="4" id="KW-0443">Lipid metabolism</keyword>
<organism evidence="11 12">
    <name type="scientific">Oceaniradius stylonematis</name>
    <dbReference type="NCBI Taxonomy" id="2184161"/>
    <lineage>
        <taxon>Bacteria</taxon>
        <taxon>Pseudomonadati</taxon>
        <taxon>Pseudomonadota</taxon>
        <taxon>Alphaproteobacteria</taxon>
        <taxon>Hyphomicrobiales</taxon>
        <taxon>Ahrensiaceae</taxon>
        <taxon>Oceaniradius</taxon>
    </lineage>
</organism>
<evidence type="ECO:0000259" key="10">
    <source>
        <dbReference type="Pfam" id="PF13622"/>
    </source>
</evidence>
<evidence type="ECO:0000256" key="7">
    <source>
        <dbReference type="ARBA" id="ARBA00071120"/>
    </source>
</evidence>
<dbReference type="EMBL" id="QFWV02000004">
    <property type="protein sequence ID" value="RKF07494.1"/>
    <property type="molecule type" value="Genomic_DNA"/>
</dbReference>
<dbReference type="PANTHER" id="PTHR11066">
    <property type="entry name" value="ACYL-COA THIOESTERASE"/>
    <property type="match status" value="1"/>
</dbReference>
<dbReference type="FunFam" id="2.40.160.210:FF:000001">
    <property type="entry name" value="Acyl-CoA thioesterase II"/>
    <property type="match status" value="1"/>
</dbReference>
<dbReference type="EC" id="3.1.2.20" evidence="5"/>
<comment type="caution">
    <text evidence="11">The sequence shown here is derived from an EMBL/GenBank/DDBJ whole genome shotgun (WGS) entry which is preliminary data.</text>
</comment>
<evidence type="ECO:0000256" key="3">
    <source>
        <dbReference type="ARBA" id="ARBA00022801"/>
    </source>
</evidence>
<dbReference type="GO" id="GO:0047617">
    <property type="term" value="F:fatty acyl-CoA hydrolase activity"/>
    <property type="evidence" value="ECO:0007669"/>
    <property type="project" value="UniProtKB-EC"/>
</dbReference>
<evidence type="ECO:0000256" key="6">
    <source>
        <dbReference type="ARBA" id="ARBA00050943"/>
    </source>
</evidence>
<keyword evidence="12" id="KW-1185">Reference proteome</keyword>
<dbReference type="Pfam" id="PF02551">
    <property type="entry name" value="Acyl_CoA_thio"/>
    <property type="match status" value="1"/>
</dbReference>
<proteinExistence type="inferred from homology"/>
<feature type="domain" description="Acyl-CoA thioesterase 2 C-terminal" evidence="9">
    <location>
        <begin position="156"/>
        <end position="282"/>
    </location>
</feature>
<evidence type="ECO:0000313" key="12">
    <source>
        <dbReference type="Proteomes" id="UP000246132"/>
    </source>
</evidence>
<dbReference type="CDD" id="cd03445">
    <property type="entry name" value="Thioesterase_II_repeat2"/>
    <property type="match status" value="1"/>
</dbReference>
<protein>
    <recommendedName>
        <fullName evidence="7">Acyl-CoA thioesterase 2</fullName>
        <ecNumber evidence="5">3.1.2.20</ecNumber>
    </recommendedName>
    <alternativeName>
        <fullName evidence="8">Thioesterase II</fullName>
    </alternativeName>
</protein>
<dbReference type="GO" id="GO:0006637">
    <property type="term" value="P:acyl-CoA metabolic process"/>
    <property type="evidence" value="ECO:0007669"/>
    <property type="project" value="InterPro"/>
</dbReference>
<gene>
    <name evidence="11" type="ORF">DEM25_006775</name>
</gene>
<dbReference type="Proteomes" id="UP000246132">
    <property type="component" value="Unassembled WGS sequence"/>
</dbReference>
<accession>A0A3A8ALG0</accession>
<name>A0A3A8ALG0_9HYPH</name>
<evidence type="ECO:0000313" key="11">
    <source>
        <dbReference type="EMBL" id="RKF07494.1"/>
    </source>
</evidence>
<comment type="catalytic activity">
    <reaction evidence="6">
        <text>a fatty acyl-CoA + H2O = a fatty acid + CoA + H(+)</text>
        <dbReference type="Rhea" id="RHEA:16781"/>
        <dbReference type="ChEBI" id="CHEBI:15377"/>
        <dbReference type="ChEBI" id="CHEBI:15378"/>
        <dbReference type="ChEBI" id="CHEBI:28868"/>
        <dbReference type="ChEBI" id="CHEBI:57287"/>
        <dbReference type="ChEBI" id="CHEBI:77636"/>
        <dbReference type="EC" id="3.1.2.20"/>
    </reaction>
    <physiologicalReaction direction="left-to-right" evidence="6">
        <dbReference type="Rhea" id="RHEA:16782"/>
    </physiologicalReaction>
</comment>
<dbReference type="AlphaFoldDB" id="A0A3A8ALG0"/>
<dbReference type="OrthoDB" id="9781019at2"/>
<dbReference type="PANTHER" id="PTHR11066:SF34">
    <property type="entry name" value="ACYL-COENZYME A THIOESTERASE 8"/>
    <property type="match status" value="1"/>
</dbReference>
<dbReference type="SUPFAM" id="SSF54637">
    <property type="entry name" value="Thioesterase/thiol ester dehydrase-isomerase"/>
    <property type="match status" value="2"/>
</dbReference>
<dbReference type="InterPro" id="IPR025652">
    <property type="entry name" value="TesB_C"/>
</dbReference>
<comment type="similarity">
    <text evidence="1">Belongs to the C/M/P thioester hydrolase family.</text>
</comment>
<sequence>MSQAMQKVLSILDLEAAGENRFTGRSPQSGWQRVFGGQVIGQALVAAQRTVDAARHVHSLHCYFMRPGDPAVPIDYSVDRIRDGGSFNTRRVVAEQGGRAIFSLSASFQHDEPGLDHFMPMPPEVPMPEALMGESQLIESFIDKVPDNIRRYWLRERPIELRPVSFTHYVSREKLPPVQHVWVRATGPVPDDRALQAAVLAYLSDMTLLDTSLFAHGRAIFDPDLQVASLDHAMWFHRPHKLDDWLLYAQDSPNASGARGFTRGGLYTRDGVLVASVAQEGLIRLRKR</sequence>
<evidence type="ECO:0000259" key="9">
    <source>
        <dbReference type="Pfam" id="PF02551"/>
    </source>
</evidence>
<comment type="subunit">
    <text evidence="2">Homotetramer.</text>
</comment>
<keyword evidence="3" id="KW-0378">Hydrolase</keyword>
<dbReference type="RefSeq" id="WP_109765704.1">
    <property type="nucleotide sequence ID" value="NZ_CP159474.1"/>
</dbReference>